<evidence type="ECO:0000313" key="1">
    <source>
        <dbReference type="EMBL" id="BCF91776.1"/>
    </source>
</evidence>
<name>A0A7I8BSK1_9BURK</name>
<evidence type="ECO:0000313" key="2">
    <source>
        <dbReference type="Proteomes" id="UP000510888"/>
    </source>
</evidence>
<dbReference type="EMBL" id="AP023175">
    <property type="protein sequence ID" value="BCF91776.1"/>
    <property type="molecule type" value="Genomic_DNA"/>
</dbReference>
<keyword evidence="2" id="KW-1185">Reference proteome</keyword>
<gene>
    <name evidence="1" type="ORF">PPGU16_48430</name>
</gene>
<proteinExistence type="predicted"/>
<sequence length="223" mass="24776">MSSSKLPRLIGSALGFLFCQSAIAGIISLYDESRIITFSNGHKTYGHYAAHNELFYCEFFFMSDGPVHDSDKTIPIQTFDLNYRKNKYTYSRRESDSSIQGALTKQGSAITITTENPRGGCQSAAGLFSDGGVPYTEVKRIAGLGFGVATRKTVIYINPDEIKKRGYLLAGDTVAVIKQKNNYSYVRYVNPDMLIEDDDKRHITTGWVRSTDLVDPFPPAGKQ</sequence>
<dbReference type="KEGG" id="plad:PPGU16_48430"/>
<organism evidence="1 2">
    <name type="scientific">Paraburkholderia largidicola</name>
    <dbReference type="NCBI Taxonomy" id="3014751"/>
    <lineage>
        <taxon>Bacteria</taxon>
        <taxon>Pseudomonadati</taxon>
        <taxon>Pseudomonadota</taxon>
        <taxon>Betaproteobacteria</taxon>
        <taxon>Burkholderiales</taxon>
        <taxon>Burkholderiaceae</taxon>
        <taxon>Paraburkholderia</taxon>
    </lineage>
</organism>
<dbReference type="Proteomes" id="UP000510888">
    <property type="component" value="Chromosome 2"/>
</dbReference>
<protein>
    <submittedName>
        <fullName evidence="1">Uncharacterized protein</fullName>
    </submittedName>
</protein>
<dbReference type="AlphaFoldDB" id="A0A7I8BSK1"/>
<dbReference type="RefSeq" id="WP_180722997.1">
    <property type="nucleotide sequence ID" value="NZ_AP023175.1"/>
</dbReference>
<accession>A0A7I8BSK1</accession>
<reference evidence="1 2" key="1">
    <citation type="journal article" date="2020" name="Genes (Basel)">
        <title>Genomic Comparison of Insect Gut Symbionts from Divergent Burkholderia Subclades.</title>
        <authorList>
            <person name="Takeshita K."/>
            <person name="Kikuchi Y."/>
        </authorList>
    </citation>
    <scope>NUCLEOTIDE SEQUENCE [LARGE SCALE GENOMIC DNA]</scope>
    <source>
        <strain evidence="1 2">PGU16</strain>
    </source>
</reference>